<proteinExistence type="inferred from homology"/>
<evidence type="ECO:0000256" key="4">
    <source>
        <dbReference type="ARBA" id="ARBA00023163"/>
    </source>
</evidence>
<evidence type="ECO:0000313" key="6">
    <source>
        <dbReference type="EMBL" id="PVH27796.1"/>
    </source>
</evidence>
<keyword evidence="2" id="KW-0805">Transcription regulation</keyword>
<dbReference type="PANTHER" id="PTHR30346:SF0">
    <property type="entry name" value="HCA OPERON TRANSCRIPTIONAL ACTIVATOR HCAR"/>
    <property type="match status" value="1"/>
</dbReference>
<reference evidence="6 7" key="1">
    <citation type="submission" date="2018-04" db="EMBL/GenBank/DDBJ databases">
        <title>Pararhodobacter oceanense sp. nov., isolated from marine intertidal sediment.</title>
        <authorList>
            <person name="Wang X.-L."/>
            <person name="Du Z.-J."/>
        </authorList>
    </citation>
    <scope>NUCLEOTIDE SEQUENCE [LARGE SCALE GENOMIC DNA]</scope>
    <source>
        <strain evidence="6 7">AM505</strain>
    </source>
</reference>
<protein>
    <submittedName>
        <fullName evidence="6">LysR family transcriptional regulator</fullName>
    </submittedName>
</protein>
<dbReference type="RefSeq" id="WP_116559524.1">
    <property type="nucleotide sequence ID" value="NZ_QDKM01000009.1"/>
</dbReference>
<dbReference type="GO" id="GO:0003677">
    <property type="term" value="F:DNA binding"/>
    <property type="evidence" value="ECO:0007669"/>
    <property type="project" value="UniProtKB-KW"/>
</dbReference>
<dbReference type="EMBL" id="QDKM01000009">
    <property type="protein sequence ID" value="PVH27796.1"/>
    <property type="molecule type" value="Genomic_DNA"/>
</dbReference>
<sequence length="291" mass="32128">MLYVTLRQYQYLVAVADAGRMTDAAARLNVSQPSLSVAINRVEARLGREIFIRRKGAAIAITPFGHRFIAQARELLRQAEALEQSASTERPFVLGCFEDIAPWYLTKALHILRERFPQMSFQGREGRFSDLARDITEGRIDTAISYDIGFDERFDKQKIKHVAPVAFLSPAHPLAAFKALTLQQLANVRLILSAEELSLGFVMRIFESAGVDMHVEHKTASLEMMRSLAAHGAGVGISYSHPPSGLSYDGQPLVTLPIRTTEALADIVLVRSTLTAPDPRAAEISEILATV</sequence>
<dbReference type="InterPro" id="IPR036388">
    <property type="entry name" value="WH-like_DNA-bd_sf"/>
</dbReference>
<dbReference type="Pfam" id="PF00126">
    <property type="entry name" value="HTH_1"/>
    <property type="match status" value="1"/>
</dbReference>
<dbReference type="Gene3D" id="1.10.10.10">
    <property type="entry name" value="Winged helix-like DNA-binding domain superfamily/Winged helix DNA-binding domain"/>
    <property type="match status" value="1"/>
</dbReference>
<evidence type="ECO:0000259" key="5">
    <source>
        <dbReference type="PROSITE" id="PS50931"/>
    </source>
</evidence>
<dbReference type="InterPro" id="IPR000847">
    <property type="entry name" value="LysR_HTH_N"/>
</dbReference>
<dbReference type="GO" id="GO:0032993">
    <property type="term" value="C:protein-DNA complex"/>
    <property type="evidence" value="ECO:0007669"/>
    <property type="project" value="TreeGrafter"/>
</dbReference>
<dbReference type="Proteomes" id="UP000245911">
    <property type="component" value="Unassembled WGS sequence"/>
</dbReference>
<dbReference type="PRINTS" id="PR00039">
    <property type="entry name" value="HTHLYSR"/>
</dbReference>
<dbReference type="SUPFAM" id="SSF53850">
    <property type="entry name" value="Periplasmic binding protein-like II"/>
    <property type="match status" value="1"/>
</dbReference>
<accession>A0A2T8HQU9</accession>
<dbReference type="AlphaFoldDB" id="A0A2T8HQU9"/>
<keyword evidence="7" id="KW-1185">Reference proteome</keyword>
<gene>
    <name evidence="6" type="ORF">DDE20_15965</name>
</gene>
<evidence type="ECO:0000256" key="1">
    <source>
        <dbReference type="ARBA" id="ARBA00009437"/>
    </source>
</evidence>
<keyword evidence="3" id="KW-0238">DNA-binding</keyword>
<dbReference type="OrthoDB" id="8679465at2"/>
<feature type="domain" description="HTH lysR-type" evidence="5">
    <location>
        <begin position="4"/>
        <end position="62"/>
    </location>
</feature>
<evidence type="ECO:0000256" key="3">
    <source>
        <dbReference type="ARBA" id="ARBA00023125"/>
    </source>
</evidence>
<dbReference type="InterPro" id="IPR005119">
    <property type="entry name" value="LysR_subst-bd"/>
</dbReference>
<dbReference type="Pfam" id="PF03466">
    <property type="entry name" value="LysR_substrate"/>
    <property type="match status" value="1"/>
</dbReference>
<organism evidence="6 7">
    <name type="scientific">Pararhodobacter oceanensis</name>
    <dbReference type="NCBI Taxonomy" id="2172121"/>
    <lineage>
        <taxon>Bacteria</taxon>
        <taxon>Pseudomonadati</taxon>
        <taxon>Pseudomonadota</taxon>
        <taxon>Alphaproteobacteria</taxon>
        <taxon>Rhodobacterales</taxon>
        <taxon>Paracoccaceae</taxon>
        <taxon>Pararhodobacter</taxon>
    </lineage>
</organism>
<dbReference type="SUPFAM" id="SSF46785">
    <property type="entry name" value="Winged helix' DNA-binding domain"/>
    <property type="match status" value="1"/>
</dbReference>
<dbReference type="PROSITE" id="PS50931">
    <property type="entry name" value="HTH_LYSR"/>
    <property type="match status" value="1"/>
</dbReference>
<keyword evidence="4" id="KW-0804">Transcription</keyword>
<comment type="similarity">
    <text evidence="1">Belongs to the LysR transcriptional regulatory family.</text>
</comment>
<dbReference type="InterPro" id="IPR036390">
    <property type="entry name" value="WH_DNA-bd_sf"/>
</dbReference>
<evidence type="ECO:0000313" key="7">
    <source>
        <dbReference type="Proteomes" id="UP000245911"/>
    </source>
</evidence>
<dbReference type="Gene3D" id="3.40.190.10">
    <property type="entry name" value="Periplasmic binding protein-like II"/>
    <property type="match status" value="2"/>
</dbReference>
<name>A0A2T8HQU9_9RHOB</name>
<comment type="caution">
    <text evidence="6">The sequence shown here is derived from an EMBL/GenBank/DDBJ whole genome shotgun (WGS) entry which is preliminary data.</text>
</comment>
<dbReference type="PANTHER" id="PTHR30346">
    <property type="entry name" value="TRANSCRIPTIONAL DUAL REGULATOR HCAR-RELATED"/>
    <property type="match status" value="1"/>
</dbReference>
<dbReference type="GO" id="GO:0003700">
    <property type="term" value="F:DNA-binding transcription factor activity"/>
    <property type="evidence" value="ECO:0007669"/>
    <property type="project" value="InterPro"/>
</dbReference>
<evidence type="ECO:0000256" key="2">
    <source>
        <dbReference type="ARBA" id="ARBA00023015"/>
    </source>
</evidence>